<evidence type="ECO:0000256" key="2">
    <source>
        <dbReference type="ARBA" id="ARBA00021549"/>
    </source>
</evidence>
<feature type="domain" description="General secretion pathway GspH" evidence="12">
    <location>
        <begin position="44"/>
        <end position="156"/>
    </location>
</feature>
<dbReference type="AlphaFoldDB" id="A0A6H1UI99"/>
<evidence type="ECO:0000259" key="12">
    <source>
        <dbReference type="Pfam" id="PF12019"/>
    </source>
</evidence>
<evidence type="ECO:0000256" key="5">
    <source>
        <dbReference type="ARBA" id="ARBA00022519"/>
    </source>
</evidence>
<protein>
    <recommendedName>
        <fullName evidence="2">Type II secretion system protein H</fullName>
    </recommendedName>
    <alternativeName>
        <fullName evidence="10">General secretion pathway protein H</fullName>
    </alternativeName>
</protein>
<evidence type="ECO:0000313" key="14">
    <source>
        <dbReference type="Proteomes" id="UP000501602"/>
    </source>
</evidence>
<dbReference type="Pfam" id="PF07963">
    <property type="entry name" value="N_methyl"/>
    <property type="match status" value="1"/>
</dbReference>
<dbReference type="EMBL" id="CP051180">
    <property type="protein sequence ID" value="QIZ78764.1"/>
    <property type="molecule type" value="Genomic_DNA"/>
</dbReference>
<keyword evidence="7 11" id="KW-1133">Transmembrane helix</keyword>
<sequence length="168" mass="18508">MKHQDGLTLLELLITLTIAGIMLSVGVPSFTQLLQYHRVETSIDSLYKDLTYARQLAAAYQNSVTVCPLDNNNNCHNDWSNGYTIFVDAGTANQFNSASDELLQTRAEFNEDDYLDAATQYRFSSDGFVSNNTTIRYCATAKDGNHKKELTISVTGVIAKATATSDCT</sequence>
<feature type="transmembrane region" description="Helical" evidence="11">
    <location>
        <begin position="7"/>
        <end position="27"/>
    </location>
</feature>
<organism evidence="13 14">
    <name type="scientific">Ferrimonas lipolytica</name>
    <dbReference type="NCBI Taxonomy" id="2724191"/>
    <lineage>
        <taxon>Bacteria</taxon>
        <taxon>Pseudomonadati</taxon>
        <taxon>Pseudomonadota</taxon>
        <taxon>Gammaproteobacteria</taxon>
        <taxon>Alteromonadales</taxon>
        <taxon>Ferrimonadaceae</taxon>
        <taxon>Ferrimonas</taxon>
    </lineage>
</organism>
<dbReference type="GO" id="GO:0005886">
    <property type="term" value="C:plasma membrane"/>
    <property type="evidence" value="ECO:0007669"/>
    <property type="project" value="UniProtKB-SubCell"/>
</dbReference>
<keyword evidence="8 11" id="KW-0472">Membrane</keyword>
<dbReference type="GO" id="GO:0015628">
    <property type="term" value="P:protein secretion by the type II secretion system"/>
    <property type="evidence" value="ECO:0007669"/>
    <property type="project" value="InterPro"/>
</dbReference>
<keyword evidence="3" id="KW-1003">Cell membrane</keyword>
<keyword evidence="4" id="KW-0488">Methylation</keyword>
<dbReference type="SUPFAM" id="SSF54523">
    <property type="entry name" value="Pili subunits"/>
    <property type="match status" value="1"/>
</dbReference>
<comment type="subcellular location">
    <subcellularLocation>
        <location evidence="1">Cell inner membrane</location>
        <topology evidence="1">Single-pass membrane protein</topology>
    </subcellularLocation>
</comment>
<dbReference type="RefSeq" id="WP_168663041.1">
    <property type="nucleotide sequence ID" value="NZ_CP051180.1"/>
</dbReference>
<dbReference type="NCBIfam" id="TIGR02532">
    <property type="entry name" value="IV_pilin_GFxxxE"/>
    <property type="match status" value="1"/>
</dbReference>
<proteinExistence type="inferred from homology"/>
<dbReference type="GO" id="GO:0015627">
    <property type="term" value="C:type II protein secretion system complex"/>
    <property type="evidence" value="ECO:0007669"/>
    <property type="project" value="InterPro"/>
</dbReference>
<comment type="similarity">
    <text evidence="9">Belongs to the GSP H family.</text>
</comment>
<dbReference type="Gene3D" id="3.55.40.10">
    <property type="entry name" value="minor pseudopilin epsh domain"/>
    <property type="match status" value="1"/>
</dbReference>
<evidence type="ECO:0000256" key="3">
    <source>
        <dbReference type="ARBA" id="ARBA00022475"/>
    </source>
</evidence>
<dbReference type="InterPro" id="IPR012902">
    <property type="entry name" value="N_methyl_site"/>
</dbReference>
<evidence type="ECO:0000256" key="10">
    <source>
        <dbReference type="ARBA" id="ARBA00030775"/>
    </source>
</evidence>
<evidence type="ECO:0000313" key="13">
    <source>
        <dbReference type="EMBL" id="QIZ78764.1"/>
    </source>
</evidence>
<dbReference type="Proteomes" id="UP000501602">
    <property type="component" value="Chromosome"/>
</dbReference>
<evidence type="ECO:0000256" key="4">
    <source>
        <dbReference type="ARBA" id="ARBA00022481"/>
    </source>
</evidence>
<evidence type="ECO:0000256" key="8">
    <source>
        <dbReference type="ARBA" id="ARBA00023136"/>
    </source>
</evidence>
<reference evidence="13 14" key="1">
    <citation type="submission" date="2020-04" db="EMBL/GenBank/DDBJ databases">
        <title>Ferrimonas sp. S7 isolated from sea water.</title>
        <authorList>
            <person name="Bae S.S."/>
            <person name="Baek K."/>
        </authorList>
    </citation>
    <scope>NUCLEOTIDE SEQUENCE [LARGE SCALE GENOMIC DNA]</scope>
    <source>
        <strain evidence="13 14">S7</strain>
    </source>
</reference>
<keyword evidence="5" id="KW-0997">Cell inner membrane</keyword>
<dbReference type="Pfam" id="PF12019">
    <property type="entry name" value="GspH"/>
    <property type="match status" value="1"/>
</dbReference>
<evidence type="ECO:0000256" key="9">
    <source>
        <dbReference type="ARBA" id="ARBA00025772"/>
    </source>
</evidence>
<dbReference type="InterPro" id="IPR045584">
    <property type="entry name" value="Pilin-like"/>
</dbReference>
<dbReference type="InterPro" id="IPR022346">
    <property type="entry name" value="T2SS_GspH"/>
</dbReference>
<evidence type="ECO:0000256" key="6">
    <source>
        <dbReference type="ARBA" id="ARBA00022692"/>
    </source>
</evidence>
<keyword evidence="6 11" id="KW-0812">Transmembrane</keyword>
<keyword evidence="14" id="KW-1185">Reference proteome</keyword>
<evidence type="ECO:0000256" key="11">
    <source>
        <dbReference type="SAM" id="Phobius"/>
    </source>
</evidence>
<evidence type="ECO:0000256" key="1">
    <source>
        <dbReference type="ARBA" id="ARBA00004377"/>
    </source>
</evidence>
<dbReference type="KEGG" id="fes:HER31_00425"/>
<evidence type="ECO:0000256" key="7">
    <source>
        <dbReference type="ARBA" id="ARBA00022989"/>
    </source>
</evidence>
<gene>
    <name evidence="13" type="ORF">HER31_00425</name>
</gene>
<accession>A0A6H1UI99</accession>
<name>A0A6H1UI99_9GAMM</name>